<evidence type="ECO:0000313" key="2">
    <source>
        <dbReference type="EMBL" id="MPN40316.1"/>
    </source>
</evidence>
<accession>A0A645HP12</accession>
<feature type="compositionally biased region" description="Basic and acidic residues" evidence="1">
    <location>
        <begin position="105"/>
        <end position="118"/>
    </location>
</feature>
<organism evidence="2">
    <name type="scientific">bioreactor metagenome</name>
    <dbReference type="NCBI Taxonomy" id="1076179"/>
    <lineage>
        <taxon>unclassified sequences</taxon>
        <taxon>metagenomes</taxon>
        <taxon>ecological metagenomes</taxon>
    </lineage>
</organism>
<dbReference type="AlphaFoldDB" id="A0A645HP12"/>
<proteinExistence type="predicted"/>
<sequence length="131" mass="14994">MKAGVFEEVLPYYRTVGGDVSDVLHEGNECDGCDQHNRRHIKHWDREKTARKIPDRRYPGRCGNGGEIDQLFGEQTCRIGDQAENIAADQSEKYRNKPEKSFCKYRHDNDDGNDHKGDNPICRSVADGKRT</sequence>
<evidence type="ECO:0000256" key="1">
    <source>
        <dbReference type="SAM" id="MobiDB-lite"/>
    </source>
</evidence>
<reference evidence="2" key="1">
    <citation type="submission" date="2019-08" db="EMBL/GenBank/DDBJ databases">
        <authorList>
            <person name="Kucharzyk K."/>
            <person name="Murdoch R.W."/>
            <person name="Higgins S."/>
            <person name="Loffler F."/>
        </authorList>
    </citation>
    <scope>NUCLEOTIDE SEQUENCE</scope>
</reference>
<dbReference type="EMBL" id="VSSQ01096657">
    <property type="protein sequence ID" value="MPN40316.1"/>
    <property type="molecule type" value="Genomic_DNA"/>
</dbReference>
<gene>
    <name evidence="2" type="ORF">SDC9_187852</name>
</gene>
<comment type="caution">
    <text evidence="2">The sequence shown here is derived from an EMBL/GenBank/DDBJ whole genome shotgun (WGS) entry which is preliminary data.</text>
</comment>
<feature type="region of interest" description="Disordered" evidence="1">
    <location>
        <begin position="105"/>
        <end position="131"/>
    </location>
</feature>
<protein>
    <submittedName>
        <fullName evidence="2">Uncharacterized protein</fullName>
    </submittedName>
</protein>
<name>A0A645HP12_9ZZZZ</name>